<protein>
    <submittedName>
        <fullName evidence="1">Uncharacterized protein</fullName>
    </submittedName>
</protein>
<evidence type="ECO:0000313" key="1">
    <source>
        <dbReference type="EMBL" id="GFO48323.1"/>
    </source>
</evidence>
<dbReference type="AlphaFoldDB" id="A0AAV4DW66"/>
<reference evidence="1 2" key="1">
    <citation type="journal article" date="2021" name="Elife">
        <title>Chloroplast acquisition without the gene transfer in kleptoplastic sea slugs, Plakobranchus ocellatus.</title>
        <authorList>
            <person name="Maeda T."/>
            <person name="Takahashi S."/>
            <person name="Yoshida T."/>
            <person name="Shimamura S."/>
            <person name="Takaki Y."/>
            <person name="Nagai Y."/>
            <person name="Toyoda A."/>
            <person name="Suzuki Y."/>
            <person name="Arimoto A."/>
            <person name="Ishii H."/>
            <person name="Satoh N."/>
            <person name="Nishiyama T."/>
            <person name="Hasebe M."/>
            <person name="Maruyama T."/>
            <person name="Minagawa J."/>
            <person name="Obokata J."/>
            <person name="Shigenobu S."/>
        </authorList>
    </citation>
    <scope>NUCLEOTIDE SEQUENCE [LARGE SCALE GENOMIC DNA]</scope>
</reference>
<dbReference type="EMBL" id="BLXT01008388">
    <property type="protein sequence ID" value="GFO48323.1"/>
    <property type="molecule type" value="Genomic_DNA"/>
</dbReference>
<accession>A0AAV4DW66</accession>
<gene>
    <name evidence="1" type="ORF">PoB_007482800</name>
</gene>
<comment type="caution">
    <text evidence="1">The sequence shown here is derived from an EMBL/GenBank/DDBJ whole genome shotgun (WGS) entry which is preliminary data.</text>
</comment>
<evidence type="ECO:0000313" key="2">
    <source>
        <dbReference type="Proteomes" id="UP000735302"/>
    </source>
</evidence>
<organism evidence="1 2">
    <name type="scientific">Plakobranchus ocellatus</name>
    <dbReference type="NCBI Taxonomy" id="259542"/>
    <lineage>
        <taxon>Eukaryota</taxon>
        <taxon>Metazoa</taxon>
        <taxon>Spiralia</taxon>
        <taxon>Lophotrochozoa</taxon>
        <taxon>Mollusca</taxon>
        <taxon>Gastropoda</taxon>
        <taxon>Heterobranchia</taxon>
        <taxon>Euthyneura</taxon>
        <taxon>Panpulmonata</taxon>
        <taxon>Sacoglossa</taxon>
        <taxon>Placobranchoidea</taxon>
        <taxon>Plakobranchidae</taxon>
        <taxon>Plakobranchus</taxon>
    </lineage>
</organism>
<dbReference type="Proteomes" id="UP000735302">
    <property type="component" value="Unassembled WGS sequence"/>
</dbReference>
<keyword evidence="2" id="KW-1185">Reference proteome</keyword>
<sequence length="482" mass="53217">MVLTRVCGTLSLQKLDVGERDTAASSVTSPIVAVQSIERIATADGRNNFTILFENNTQNLKILIENTGAPPTEPESVFEESDGVWVTSFLAQNLGSLLAIVFANEDAYHTMAFVLDNGGSDPKSQNVIIYPYLEVSPANEAVYNTSEDLEISVLARTYVQSNPNNSTYFVPQSELQTSFYQIKEEAGKWGLSKNEEILDRGSQKQTLNTSSHNVSGVFTLYQYAYGTGGSLAAFYWETMHVRVRPSTQSSTFPIVTVTKEIESLVSSGNSHTCSIGDTCIFRCRAFGENVTRMEINEILANGTQTAVPSAQRYPYQPPHTQHIYWLFEAQDDSGDANGITKFTCSAIDDTHGTRVTEEMEVQTTLTPYIVKDKSCVQIEDDQNNVGMKKVTFICTVRGRPLPTVYITGGDCVIFQSLDSEPLQVTSMGKVEALSYKVIIVDTNSLLESINTINAGRARAPFCKFSNLANFKKGQHVFDFQKL</sequence>
<name>A0AAV4DW66_9GAST</name>
<proteinExistence type="predicted"/>